<evidence type="ECO:0000313" key="1">
    <source>
        <dbReference type="EMBL" id="KAF2596190.1"/>
    </source>
</evidence>
<evidence type="ECO:0000313" key="2">
    <source>
        <dbReference type="Proteomes" id="UP000712281"/>
    </source>
</evidence>
<protein>
    <submittedName>
        <fullName evidence="1">Uncharacterized protein</fullName>
    </submittedName>
</protein>
<gene>
    <name evidence="1" type="ORF">F2Q68_00008829</name>
</gene>
<dbReference type="AlphaFoldDB" id="A0A8S9KLR2"/>
<accession>A0A8S9KLR2</accession>
<comment type="caution">
    <text evidence="1">The sequence shown here is derived from an EMBL/GenBank/DDBJ whole genome shotgun (WGS) entry which is preliminary data.</text>
</comment>
<dbReference type="Proteomes" id="UP000712281">
    <property type="component" value="Unassembled WGS sequence"/>
</dbReference>
<organism evidence="1 2">
    <name type="scientific">Brassica cretica</name>
    <name type="common">Mustard</name>
    <dbReference type="NCBI Taxonomy" id="69181"/>
    <lineage>
        <taxon>Eukaryota</taxon>
        <taxon>Viridiplantae</taxon>
        <taxon>Streptophyta</taxon>
        <taxon>Embryophyta</taxon>
        <taxon>Tracheophyta</taxon>
        <taxon>Spermatophyta</taxon>
        <taxon>Magnoliopsida</taxon>
        <taxon>eudicotyledons</taxon>
        <taxon>Gunneridae</taxon>
        <taxon>Pentapetalae</taxon>
        <taxon>rosids</taxon>
        <taxon>malvids</taxon>
        <taxon>Brassicales</taxon>
        <taxon>Brassicaceae</taxon>
        <taxon>Brassiceae</taxon>
        <taxon>Brassica</taxon>
    </lineage>
</organism>
<reference evidence="1" key="1">
    <citation type="submission" date="2019-12" db="EMBL/GenBank/DDBJ databases">
        <title>Genome sequencing and annotation of Brassica cretica.</title>
        <authorList>
            <person name="Studholme D.J."/>
            <person name="Sarris P.F."/>
        </authorList>
    </citation>
    <scope>NUCLEOTIDE SEQUENCE</scope>
    <source>
        <strain evidence="1">PFS-001/15</strain>
        <tissue evidence="1">Leaf</tissue>
    </source>
</reference>
<proteinExistence type="predicted"/>
<sequence>MILISPIIIHPKPSNVEIQDEAASELQVIIFGRKGGESRRRDDSLLEDKKVPRSPNKQKIQEKKSETIPMVGGLASNKAREKVCSIEVKLVMSSMGLYGSKLPRSDVEVIDGRIVVGGSVLMVAHCLYYLPMSPSSTAHTRTSHLVLLVQYEEGDGSSPFGVSNVNSRLHLVQITSQSSGLLHLNGYS</sequence>
<name>A0A8S9KLR2_BRACR</name>
<dbReference type="EMBL" id="QGKW02000717">
    <property type="protein sequence ID" value="KAF2596190.1"/>
    <property type="molecule type" value="Genomic_DNA"/>
</dbReference>